<feature type="binding site" evidence="2">
    <location>
        <position position="208"/>
    </location>
    <ligand>
        <name>Mg(2+)</name>
        <dbReference type="ChEBI" id="CHEBI:18420"/>
    </ligand>
</feature>
<dbReference type="PANTHER" id="PTHR10291:SF0">
    <property type="entry name" value="DEHYDRODOLICHYL DIPHOSPHATE SYNTHASE 2"/>
    <property type="match status" value="1"/>
</dbReference>
<feature type="binding site" evidence="2">
    <location>
        <position position="27"/>
    </location>
    <ligand>
        <name>substrate</name>
    </ligand>
</feature>
<feature type="binding site" evidence="2">
    <location>
        <position position="189"/>
    </location>
    <ligand>
        <name>substrate</name>
    </ligand>
</feature>
<name>A0A0G1TLE0_9BACT</name>
<accession>A0A0G1TLE0</accession>
<dbReference type="GO" id="GO:0000287">
    <property type="term" value="F:magnesium ion binding"/>
    <property type="evidence" value="ECO:0007669"/>
    <property type="project" value="UniProtKB-UniRule"/>
</dbReference>
<dbReference type="GO" id="GO:0016094">
    <property type="term" value="P:polyprenol biosynthetic process"/>
    <property type="evidence" value="ECO:0007669"/>
    <property type="project" value="TreeGrafter"/>
</dbReference>
<organism evidence="3 4">
    <name type="scientific">Candidatus Amesbacteria bacterium GW2011_GWA2_47_11</name>
    <dbReference type="NCBI Taxonomy" id="1618357"/>
    <lineage>
        <taxon>Bacteria</taxon>
        <taxon>Candidatus Amesiibacteriota</taxon>
    </lineage>
</organism>
<comment type="function">
    <text evidence="2">Catalyzes the condensation of isopentenyl diphosphate (IPP) with allylic pyrophosphates generating different type of terpenoids.</text>
</comment>
<dbReference type="PANTHER" id="PTHR10291">
    <property type="entry name" value="DEHYDRODOLICHYL DIPHOSPHATE SYNTHASE FAMILY MEMBER"/>
    <property type="match status" value="1"/>
</dbReference>
<keyword evidence="2" id="KW-0460">Magnesium</keyword>
<keyword evidence="1 2" id="KW-0808">Transferase</keyword>
<feature type="binding site" evidence="2">
    <location>
        <position position="74"/>
    </location>
    <ligand>
        <name>substrate</name>
    </ligand>
</feature>
<reference evidence="3 4" key="1">
    <citation type="journal article" date="2015" name="Nature">
        <title>rRNA introns, odd ribosomes, and small enigmatic genomes across a large radiation of phyla.</title>
        <authorList>
            <person name="Brown C.T."/>
            <person name="Hug L.A."/>
            <person name="Thomas B.C."/>
            <person name="Sharon I."/>
            <person name="Castelle C.J."/>
            <person name="Singh A."/>
            <person name="Wilkins M.J."/>
            <person name="Williams K.H."/>
            <person name="Banfield J.F."/>
        </authorList>
    </citation>
    <scope>NUCLEOTIDE SEQUENCE [LARGE SCALE GENOMIC DNA]</scope>
</reference>
<evidence type="ECO:0000256" key="2">
    <source>
        <dbReference type="HAMAP-Rule" id="MF_01139"/>
    </source>
</evidence>
<comment type="cofactor">
    <cofactor evidence="2">
        <name>Mg(2+)</name>
        <dbReference type="ChEBI" id="CHEBI:18420"/>
    </cofactor>
    <text evidence="2">Binds 2 magnesium ions per subunit.</text>
</comment>
<keyword evidence="2" id="KW-0479">Metal-binding</keyword>
<dbReference type="Gene3D" id="3.40.1180.10">
    <property type="entry name" value="Decaprenyl diphosphate synthase-like"/>
    <property type="match status" value="1"/>
</dbReference>
<feature type="binding site" evidence="2">
    <location>
        <begin position="195"/>
        <end position="197"/>
    </location>
    <ligand>
        <name>substrate</name>
    </ligand>
</feature>
<dbReference type="Proteomes" id="UP000034607">
    <property type="component" value="Unassembled WGS sequence"/>
</dbReference>
<dbReference type="InterPro" id="IPR036424">
    <property type="entry name" value="UPP_synth-like_sf"/>
</dbReference>
<dbReference type="CDD" id="cd00475">
    <property type="entry name" value="Cis_IPPS"/>
    <property type="match status" value="1"/>
</dbReference>
<feature type="binding site" evidence="2">
    <location>
        <begin position="23"/>
        <end position="26"/>
    </location>
    <ligand>
        <name>substrate</name>
    </ligand>
</feature>
<evidence type="ECO:0000313" key="3">
    <source>
        <dbReference type="EMBL" id="KKU55008.1"/>
    </source>
</evidence>
<protein>
    <recommendedName>
        <fullName evidence="2">Isoprenyl transferase</fullName>
        <ecNumber evidence="2">2.5.1.-</ecNumber>
    </recommendedName>
</protein>
<dbReference type="HAMAP" id="MF_01139">
    <property type="entry name" value="ISPT"/>
    <property type="match status" value="1"/>
</dbReference>
<comment type="subunit">
    <text evidence="2">Homodimer.</text>
</comment>
<feature type="binding site" evidence="2">
    <location>
        <position position="22"/>
    </location>
    <ligand>
        <name>Mg(2+)</name>
        <dbReference type="ChEBI" id="CHEBI:18420"/>
    </ligand>
</feature>
<feature type="binding site" evidence="2">
    <location>
        <position position="39"/>
    </location>
    <ligand>
        <name>substrate</name>
    </ligand>
</feature>
<dbReference type="EC" id="2.5.1.-" evidence="2"/>
<comment type="caution">
    <text evidence="2">Lacks conserved residue(s) required for the propagation of feature annotation.</text>
</comment>
<feature type="active site" evidence="2">
    <location>
        <position position="22"/>
    </location>
</feature>
<feature type="binding site" evidence="2">
    <location>
        <position position="71"/>
    </location>
    <ligand>
        <name>substrate</name>
    </ligand>
</feature>
<feature type="binding site" evidence="2">
    <location>
        <begin position="67"/>
        <end position="69"/>
    </location>
    <ligand>
        <name>substrate</name>
    </ligand>
</feature>
<dbReference type="AlphaFoldDB" id="A0A0G1TLE0"/>
<evidence type="ECO:0000313" key="4">
    <source>
        <dbReference type="Proteomes" id="UP000034607"/>
    </source>
</evidence>
<feature type="active site" description="Proton acceptor" evidence="2">
    <location>
        <position position="70"/>
    </location>
</feature>
<evidence type="ECO:0000256" key="1">
    <source>
        <dbReference type="ARBA" id="ARBA00022679"/>
    </source>
</evidence>
<dbReference type="InterPro" id="IPR001441">
    <property type="entry name" value="UPP_synth-like"/>
</dbReference>
<gene>
    <name evidence="3" type="ORF">UX78_C0028G0003</name>
</gene>
<dbReference type="Pfam" id="PF01255">
    <property type="entry name" value="Prenyltransf"/>
    <property type="match status" value="1"/>
</dbReference>
<comment type="similarity">
    <text evidence="2">Belongs to the UPP synthase family.</text>
</comment>
<dbReference type="GO" id="GO:0045547">
    <property type="term" value="F:ditrans,polycis-polyprenyl diphosphate synthase [(2E,6E)-farnesyl diphosphate specific] activity"/>
    <property type="evidence" value="ECO:0007669"/>
    <property type="project" value="TreeGrafter"/>
</dbReference>
<comment type="caution">
    <text evidence="3">The sequence shown here is derived from an EMBL/GenBank/DDBJ whole genome shotgun (WGS) entry which is preliminary data.</text>
</comment>
<proteinExistence type="inferred from homology"/>
<dbReference type="NCBIfam" id="TIGR00055">
    <property type="entry name" value="uppS"/>
    <property type="match status" value="1"/>
</dbReference>
<sequence>MAAMLTLPEGTKVPDHVVYIPDGNRRWARARGLPPIEGHRAGFENTLRLMRATRSWGIHTVTGWGLSTENWLERPKNEVEFLMRGMVRYLDKYLDEAQKEGIRVVHLGRKDRLPRVLLDKLAEVEEKTRGNAKHIYNLALDYNGPDEIMRAVKRIIADGIRPEQVDRKLMDSYMDTAGQPYPYPDLIIRTSGEQRTSGILQWQSDYAEMYWEPDHFPDFSPAKLREAILDYSRRRRRFGGNDAMEHMAFKPQVMAKLELDFRRALGESDNKKLSDLVIKYVREQYGLSKGLAKTAGLGMARALRSGQQKDWESAKKALKGLYEVIKHNVGLAFEPELVANIEVNLWRGKQTEEETRQLVAEKYRLSNFQANKSAHLAYLASMETQKGNWERAKWYMEKYYEALKERVA</sequence>
<dbReference type="SUPFAM" id="SSF64005">
    <property type="entry name" value="Undecaprenyl diphosphate synthase"/>
    <property type="match status" value="1"/>
</dbReference>
<dbReference type="EMBL" id="LCNM01000028">
    <property type="protein sequence ID" value="KKU55008.1"/>
    <property type="molecule type" value="Genomic_DNA"/>
</dbReference>